<evidence type="ECO:0000313" key="1">
    <source>
        <dbReference type="EMBL" id="VVC34980.1"/>
    </source>
</evidence>
<protein>
    <recommendedName>
        <fullName evidence="3">ATPase AAA-type core domain-containing protein</fullName>
    </recommendedName>
</protein>
<proteinExistence type="predicted"/>
<dbReference type="Gene3D" id="3.30.420.10">
    <property type="entry name" value="Ribonuclease H-like superfamily/Ribonuclease H"/>
    <property type="match status" value="1"/>
</dbReference>
<dbReference type="Gene3D" id="1.10.8.60">
    <property type="match status" value="1"/>
</dbReference>
<dbReference type="PANTHER" id="PTHR48470">
    <property type="entry name" value="CELL DIVISION CONTROL PROTEIN 48 C ISOFORM 1"/>
    <property type="match status" value="1"/>
</dbReference>
<sequence length="284" mass="32836">MILATWTTWMWQNIVVSRGSRDSIISGLKDDNKVIVIGATNRPNSLDQVLRRAVWFDPEVCLGIPERQFCLPIQCWMLYVKIYESIHQIIESIKKRLHSQLSDFIPDPYSTIERNTVKDSLNLLLADNIMAKEDLSEIYIKLSDFNEALKKVVPSSKKEGFVTVAKAVANKSGTPVLEHASYSPDLAPCNFYLFPKIKSALKGIRFESMEEVKQKSAELLNDLTKSDFQHCLEQWKKRMKRCLARGGEYLNIEYRITFIVKHFRNQSRYLIATPRIIPNYSKDQ</sequence>
<dbReference type="AlphaFoldDB" id="A0A5E4MY35"/>
<name>A0A5E4MY35_9HEMI</name>
<feature type="non-terminal residue" evidence="1">
    <location>
        <position position="284"/>
    </location>
</feature>
<dbReference type="InterPro" id="IPR055278">
    <property type="entry name" value="CDC48c"/>
</dbReference>
<evidence type="ECO:0008006" key="3">
    <source>
        <dbReference type="Google" id="ProtNLM"/>
    </source>
</evidence>
<reference evidence="1 2" key="1">
    <citation type="submission" date="2019-08" db="EMBL/GenBank/DDBJ databases">
        <authorList>
            <person name="Alioto T."/>
            <person name="Alioto T."/>
            <person name="Gomez Garrido J."/>
        </authorList>
    </citation>
    <scope>NUCLEOTIDE SEQUENCE [LARGE SCALE GENOMIC DNA]</scope>
</reference>
<dbReference type="Gene3D" id="3.40.50.300">
    <property type="entry name" value="P-loop containing nucleotide triphosphate hydrolases"/>
    <property type="match status" value="1"/>
</dbReference>
<dbReference type="GO" id="GO:0003676">
    <property type="term" value="F:nucleic acid binding"/>
    <property type="evidence" value="ECO:0007669"/>
    <property type="project" value="InterPro"/>
</dbReference>
<dbReference type="Proteomes" id="UP000325440">
    <property type="component" value="Unassembled WGS sequence"/>
</dbReference>
<dbReference type="GO" id="GO:0016887">
    <property type="term" value="F:ATP hydrolysis activity"/>
    <property type="evidence" value="ECO:0007669"/>
    <property type="project" value="InterPro"/>
</dbReference>
<dbReference type="EMBL" id="CABPRJ010001033">
    <property type="protein sequence ID" value="VVC34980.1"/>
    <property type="molecule type" value="Genomic_DNA"/>
</dbReference>
<evidence type="ECO:0000313" key="2">
    <source>
        <dbReference type="Proteomes" id="UP000325440"/>
    </source>
</evidence>
<dbReference type="OrthoDB" id="10017160at2759"/>
<accession>A0A5E4MY35</accession>
<dbReference type="InterPro" id="IPR036397">
    <property type="entry name" value="RNaseH_sf"/>
</dbReference>
<keyword evidence="2" id="KW-1185">Reference proteome</keyword>
<gene>
    <name evidence="1" type="ORF">CINCED_3A014989</name>
</gene>
<organism evidence="1 2">
    <name type="scientific">Cinara cedri</name>
    <dbReference type="NCBI Taxonomy" id="506608"/>
    <lineage>
        <taxon>Eukaryota</taxon>
        <taxon>Metazoa</taxon>
        <taxon>Ecdysozoa</taxon>
        <taxon>Arthropoda</taxon>
        <taxon>Hexapoda</taxon>
        <taxon>Insecta</taxon>
        <taxon>Pterygota</taxon>
        <taxon>Neoptera</taxon>
        <taxon>Paraneoptera</taxon>
        <taxon>Hemiptera</taxon>
        <taxon>Sternorrhyncha</taxon>
        <taxon>Aphidomorpha</taxon>
        <taxon>Aphidoidea</taxon>
        <taxon>Aphididae</taxon>
        <taxon>Lachninae</taxon>
        <taxon>Cinara</taxon>
    </lineage>
</organism>
<dbReference type="InterPro" id="IPR027417">
    <property type="entry name" value="P-loop_NTPase"/>
</dbReference>
<dbReference type="PANTHER" id="PTHR48470:SF1">
    <property type="entry name" value="CELL DIVISION CONTROL PROTEIN 48 C ISOFORM 1"/>
    <property type="match status" value="1"/>
</dbReference>